<feature type="compositionally biased region" description="Low complexity" evidence="1">
    <location>
        <begin position="430"/>
        <end position="450"/>
    </location>
</feature>
<dbReference type="Proteomes" id="UP000650467">
    <property type="component" value="Unassembled WGS sequence"/>
</dbReference>
<evidence type="ECO:0000256" key="1">
    <source>
        <dbReference type="SAM" id="MobiDB-lite"/>
    </source>
</evidence>
<feature type="region of interest" description="Disordered" evidence="1">
    <location>
        <begin position="141"/>
        <end position="213"/>
    </location>
</feature>
<proteinExistence type="predicted"/>
<feature type="compositionally biased region" description="Gly residues" evidence="1">
    <location>
        <begin position="160"/>
        <end position="170"/>
    </location>
</feature>
<accession>A0A835TAP2</accession>
<evidence type="ECO:0000313" key="3">
    <source>
        <dbReference type="Proteomes" id="UP000650467"/>
    </source>
</evidence>
<sequence>MGQPPSSRVSPMLPASSATGASSRCSSTTASSHALMAPLPSPMGGSGALPPSLLLPHGAAPSPLLPGAFGAPFARRSATQNGGTLLDSIGLPGEEHGALFDALVLDDADAMSAEAAATAAAASLAVKAAGAIASQAQQHFVPRPPAAPPPPMQRLSVSGGPNGSGGGGGEPSVSPMSSHPRIQRRPTYTFGDMDGEGNRTDATPPTTPGGQAAVASGIISPAAGGFGMAGAGGFVAASPRFARASTTIGISSAPLVTLSRGALLPAEPPGDPAAFGTGMAAATAACASGCASGAATPTRGSHVDSPVNAGRKLLPPLQRAALHAQNASPRVSLTGASSPAAAATAAANGPGSANMLGLRAVSSSLTSPGSFNDLTCRVHVGDEPIGFTTPPGPSPAGGAGGTALVSSFALLAGTQPSGGRAPVTAAGRNSSHGSHSSHCSSGSSGSGRSSNDNIDTTGDAAAAIGLAVTSRAGTLSGPLPSLDASATAAALAALAAHPVSSNSLLSQARAGDAPLSAANQRPPLPHRRALHELPALEAS</sequence>
<feature type="region of interest" description="Disordered" evidence="1">
    <location>
        <begin position="415"/>
        <end position="456"/>
    </location>
</feature>
<dbReference type="EMBL" id="JAEHOC010000005">
    <property type="protein sequence ID" value="KAG2441698.1"/>
    <property type="molecule type" value="Genomic_DNA"/>
</dbReference>
<reference evidence="2" key="1">
    <citation type="journal article" date="2020" name="bioRxiv">
        <title>Comparative genomics of Chlamydomonas.</title>
        <authorList>
            <person name="Craig R.J."/>
            <person name="Hasan A.R."/>
            <person name="Ness R.W."/>
            <person name="Keightley P.D."/>
        </authorList>
    </citation>
    <scope>NUCLEOTIDE SEQUENCE</scope>
    <source>
        <strain evidence="2">SAG 7.73</strain>
    </source>
</reference>
<organism evidence="2 3">
    <name type="scientific">Chlamydomonas incerta</name>
    <dbReference type="NCBI Taxonomy" id="51695"/>
    <lineage>
        <taxon>Eukaryota</taxon>
        <taxon>Viridiplantae</taxon>
        <taxon>Chlorophyta</taxon>
        <taxon>core chlorophytes</taxon>
        <taxon>Chlorophyceae</taxon>
        <taxon>CS clade</taxon>
        <taxon>Chlamydomonadales</taxon>
        <taxon>Chlamydomonadaceae</taxon>
        <taxon>Chlamydomonas</taxon>
    </lineage>
</organism>
<evidence type="ECO:0000313" key="2">
    <source>
        <dbReference type="EMBL" id="KAG2441698.1"/>
    </source>
</evidence>
<feature type="region of interest" description="Disordered" evidence="1">
    <location>
        <begin position="502"/>
        <end position="539"/>
    </location>
</feature>
<name>A0A835TAP2_CHLIN</name>
<feature type="compositionally biased region" description="Low complexity" evidence="1">
    <location>
        <begin position="15"/>
        <end position="38"/>
    </location>
</feature>
<comment type="caution">
    <text evidence="2">The sequence shown here is derived from an EMBL/GenBank/DDBJ whole genome shotgun (WGS) entry which is preliminary data.</text>
</comment>
<keyword evidence="3" id="KW-1185">Reference proteome</keyword>
<dbReference type="AlphaFoldDB" id="A0A835TAP2"/>
<gene>
    <name evidence="2" type="ORF">HXX76_003314</name>
</gene>
<feature type="compositionally biased region" description="Pro residues" evidence="1">
    <location>
        <begin position="142"/>
        <end position="152"/>
    </location>
</feature>
<protein>
    <submittedName>
        <fullName evidence="2">Uncharacterized protein</fullName>
    </submittedName>
</protein>
<feature type="region of interest" description="Disordered" evidence="1">
    <location>
        <begin position="1"/>
        <end position="45"/>
    </location>
</feature>
<dbReference type="OrthoDB" id="552333at2759"/>